<dbReference type="InterPro" id="IPR004565">
    <property type="entry name" value="OM_lipoprot_LolB"/>
</dbReference>
<dbReference type="SUPFAM" id="SSF89392">
    <property type="entry name" value="Prokaryotic lipoproteins and lipoprotein localization factors"/>
    <property type="match status" value="1"/>
</dbReference>
<dbReference type="STRING" id="1177982.SAMN04489711_114114"/>
<comment type="subunit">
    <text evidence="3">Monomer.</text>
</comment>
<evidence type="ECO:0000256" key="5">
    <source>
        <dbReference type="ARBA" id="ARBA00022448"/>
    </source>
</evidence>
<keyword evidence="15" id="KW-1185">Reference proteome</keyword>
<keyword evidence="11" id="KW-0998">Cell outer membrane</keyword>
<dbReference type="Gene3D" id="2.50.20.10">
    <property type="entry name" value="Lipoprotein localisation LolA/LolB/LppX"/>
    <property type="match status" value="1"/>
</dbReference>
<keyword evidence="9" id="KW-0564">Palmitate</keyword>
<dbReference type="GO" id="GO:0015031">
    <property type="term" value="P:protein transport"/>
    <property type="evidence" value="ECO:0007669"/>
    <property type="project" value="UniProtKB-KW"/>
</dbReference>
<evidence type="ECO:0000256" key="11">
    <source>
        <dbReference type="ARBA" id="ARBA00023237"/>
    </source>
</evidence>
<dbReference type="RefSeq" id="WP_245785293.1">
    <property type="nucleotide sequence ID" value="NZ_FONX01000014.1"/>
</dbReference>
<name>A0A1I2GCC3_9BURK</name>
<keyword evidence="12 14" id="KW-0449">Lipoprotein</keyword>
<comment type="similarity">
    <text evidence="2">Belongs to the LolB family.</text>
</comment>
<dbReference type="Pfam" id="PF03550">
    <property type="entry name" value="LolB"/>
    <property type="match status" value="1"/>
</dbReference>
<accession>A0A1I2GCC3</accession>
<feature type="signal peptide" evidence="13">
    <location>
        <begin position="1"/>
        <end position="24"/>
    </location>
</feature>
<evidence type="ECO:0000256" key="7">
    <source>
        <dbReference type="ARBA" id="ARBA00022927"/>
    </source>
</evidence>
<evidence type="ECO:0000256" key="1">
    <source>
        <dbReference type="ARBA" id="ARBA00004459"/>
    </source>
</evidence>
<dbReference type="PROSITE" id="PS51257">
    <property type="entry name" value="PROKAR_LIPOPROTEIN"/>
    <property type="match status" value="1"/>
</dbReference>
<feature type="chain" id="PRO_5011761682" description="Outer-membrane lipoprotein LolB" evidence="13">
    <location>
        <begin position="25"/>
        <end position="168"/>
    </location>
</feature>
<evidence type="ECO:0000313" key="14">
    <source>
        <dbReference type="EMBL" id="SFF15384.1"/>
    </source>
</evidence>
<evidence type="ECO:0000256" key="3">
    <source>
        <dbReference type="ARBA" id="ARBA00011245"/>
    </source>
</evidence>
<proteinExistence type="inferred from homology"/>
<keyword evidence="6 13" id="KW-0732">Signal</keyword>
<dbReference type="InterPro" id="IPR029046">
    <property type="entry name" value="LolA/LolB/LppX"/>
</dbReference>
<keyword evidence="8" id="KW-0472">Membrane</keyword>
<dbReference type="PROSITE" id="PS51318">
    <property type="entry name" value="TAT"/>
    <property type="match status" value="1"/>
</dbReference>
<keyword evidence="7" id="KW-0653">Protein transport</keyword>
<dbReference type="InterPro" id="IPR006311">
    <property type="entry name" value="TAT_signal"/>
</dbReference>
<evidence type="ECO:0000313" key="15">
    <source>
        <dbReference type="Proteomes" id="UP000199119"/>
    </source>
</evidence>
<dbReference type="EMBL" id="FONX01000014">
    <property type="protein sequence ID" value="SFF15384.1"/>
    <property type="molecule type" value="Genomic_DNA"/>
</dbReference>
<evidence type="ECO:0000256" key="10">
    <source>
        <dbReference type="ARBA" id="ARBA00023186"/>
    </source>
</evidence>
<dbReference type="Proteomes" id="UP000199119">
    <property type="component" value="Unassembled WGS sequence"/>
</dbReference>
<evidence type="ECO:0000256" key="2">
    <source>
        <dbReference type="ARBA" id="ARBA00009696"/>
    </source>
</evidence>
<evidence type="ECO:0000256" key="13">
    <source>
        <dbReference type="SAM" id="SignalP"/>
    </source>
</evidence>
<dbReference type="AlphaFoldDB" id="A0A1I2GCC3"/>
<protein>
    <recommendedName>
        <fullName evidence="4">Outer-membrane lipoprotein LolB</fullName>
    </recommendedName>
</protein>
<gene>
    <name evidence="14" type="ORF">SAMN04489711_114114</name>
</gene>
<dbReference type="GO" id="GO:0009279">
    <property type="term" value="C:cell outer membrane"/>
    <property type="evidence" value="ECO:0007669"/>
    <property type="project" value="UniProtKB-SubCell"/>
</dbReference>
<evidence type="ECO:0000256" key="8">
    <source>
        <dbReference type="ARBA" id="ARBA00023136"/>
    </source>
</evidence>
<keyword evidence="5" id="KW-0813">Transport</keyword>
<evidence type="ECO:0000256" key="6">
    <source>
        <dbReference type="ARBA" id="ARBA00022729"/>
    </source>
</evidence>
<organism evidence="14 15">
    <name type="scientific">Paracidovorax wautersii</name>
    <dbReference type="NCBI Taxonomy" id="1177982"/>
    <lineage>
        <taxon>Bacteria</taxon>
        <taxon>Pseudomonadati</taxon>
        <taxon>Pseudomonadota</taxon>
        <taxon>Betaproteobacteria</taxon>
        <taxon>Burkholderiales</taxon>
        <taxon>Comamonadaceae</taxon>
        <taxon>Paracidovorax</taxon>
    </lineage>
</organism>
<keyword evidence="10" id="KW-0143">Chaperone</keyword>
<evidence type="ECO:0000256" key="12">
    <source>
        <dbReference type="ARBA" id="ARBA00023288"/>
    </source>
</evidence>
<comment type="subcellular location">
    <subcellularLocation>
        <location evidence="1">Cell outer membrane</location>
        <topology evidence="1">Lipid-anchor</topology>
    </subcellularLocation>
</comment>
<sequence length="168" mass="17892">MSLLSRRRGLLASLALCGLLAACAQPPAPAPSTDPANGAWSGRLSLLVDDPSAQSFNAGFELTGRPERGQLTILNPLGNVMARLEWSPGHAVLMDGQKRTESDSLAQLVKTLTGSALPVSALFSWLRGDAVQTPGWQVDLSALQEHGRLVAQRFSPMPQATLRVILSR</sequence>
<evidence type="ECO:0000256" key="9">
    <source>
        <dbReference type="ARBA" id="ARBA00023139"/>
    </source>
</evidence>
<reference evidence="15" key="1">
    <citation type="submission" date="2016-10" db="EMBL/GenBank/DDBJ databases">
        <authorList>
            <person name="Varghese N."/>
            <person name="Submissions S."/>
        </authorList>
    </citation>
    <scope>NUCLEOTIDE SEQUENCE [LARGE SCALE GENOMIC DNA]</scope>
    <source>
        <strain evidence="15">DSM 27981</strain>
    </source>
</reference>
<evidence type="ECO:0000256" key="4">
    <source>
        <dbReference type="ARBA" id="ARBA00016202"/>
    </source>
</evidence>